<dbReference type="PROSITE" id="PS00018">
    <property type="entry name" value="EF_HAND_1"/>
    <property type="match status" value="3"/>
</dbReference>
<dbReference type="Proteomes" id="UP000694416">
    <property type="component" value="Unplaced"/>
</dbReference>
<evidence type="ECO:0000313" key="11">
    <source>
        <dbReference type="Ensembl" id="ENSPTEP00000029307.1"/>
    </source>
</evidence>
<keyword evidence="7" id="KW-0106">Calcium</keyword>
<dbReference type="PANTHER" id="PTHR23055">
    <property type="entry name" value="CALCIUM BINDING PROTEINS"/>
    <property type="match status" value="1"/>
</dbReference>
<dbReference type="FunFam" id="1.10.238.10:FF:000009">
    <property type="entry name" value="Visinin-like protein 1"/>
    <property type="match status" value="1"/>
</dbReference>
<feature type="domain" description="EF-hand" evidence="10">
    <location>
        <begin position="185"/>
        <end position="220"/>
    </location>
</feature>
<evidence type="ECO:0000256" key="5">
    <source>
        <dbReference type="ARBA" id="ARBA00022723"/>
    </source>
</evidence>
<reference evidence="11" key="2">
    <citation type="submission" date="2025-09" db="UniProtKB">
        <authorList>
            <consortium name="Ensembl"/>
        </authorList>
    </citation>
    <scope>IDENTIFICATION</scope>
</reference>
<dbReference type="SUPFAM" id="SSF47473">
    <property type="entry name" value="EF-hand"/>
    <property type="match status" value="1"/>
</dbReference>
<dbReference type="CDD" id="cd00051">
    <property type="entry name" value="EFh"/>
    <property type="match status" value="2"/>
</dbReference>
<dbReference type="InterPro" id="IPR018247">
    <property type="entry name" value="EF_Hand_1_Ca_BS"/>
</dbReference>
<evidence type="ECO:0000256" key="2">
    <source>
        <dbReference type="ARBA" id="ARBA00006049"/>
    </source>
</evidence>
<sequence>MGKTNSKLAPEVLEDLVQNTEFSEQELKQWYKGFLKDCPSGILNLEEFQQLYIKVGGWHLGWGEPGTRGGRGRAPWGERRRGTRSGRRRGNRGGGEARHLGCGGGEAPGVGGGEAPGVRGRFPGVVAGWAELSLHPNPPHPPQFFPYGDASKFAQHAFRTFDKNGDGTIDFREFICALSVTSRGSFEQKLNWAFEMYDLDGDGRITRLEMLEIIEAIYKMVGTVIMMRMNQDGLTPQQRVDKIFKKMDQDKDDQITLEEFKEAAKSDPSIVLLLQCDMQK</sequence>
<keyword evidence="6" id="KW-0677">Repeat</keyword>
<evidence type="ECO:0000256" key="7">
    <source>
        <dbReference type="ARBA" id="ARBA00022837"/>
    </source>
</evidence>
<dbReference type="SMART" id="SM00054">
    <property type="entry name" value="EFh"/>
    <property type="match status" value="3"/>
</dbReference>
<dbReference type="PROSITE" id="PS50222">
    <property type="entry name" value="EF_HAND_2"/>
    <property type="match status" value="3"/>
</dbReference>
<evidence type="ECO:0000256" key="9">
    <source>
        <dbReference type="SAM" id="MobiDB-lite"/>
    </source>
</evidence>
<keyword evidence="4" id="KW-0519">Myristate</keyword>
<evidence type="ECO:0000256" key="1">
    <source>
        <dbReference type="ARBA" id="ARBA00003725"/>
    </source>
</evidence>
<evidence type="ECO:0000259" key="10">
    <source>
        <dbReference type="PROSITE" id="PS50222"/>
    </source>
</evidence>
<name>A0A8C9I487_9PRIM</name>
<protein>
    <recommendedName>
        <fullName evidence="3">Hippocalcin-like protein 4</fullName>
    </recommendedName>
</protein>
<reference evidence="11" key="1">
    <citation type="submission" date="2025-08" db="UniProtKB">
        <authorList>
            <consortium name="Ensembl"/>
        </authorList>
    </citation>
    <scope>IDENTIFICATION</scope>
</reference>
<dbReference type="InterPro" id="IPR011992">
    <property type="entry name" value="EF-hand-dom_pair"/>
</dbReference>
<keyword evidence="5" id="KW-0479">Metal-binding</keyword>
<dbReference type="Gene3D" id="1.10.238.10">
    <property type="entry name" value="EF-hand"/>
    <property type="match status" value="3"/>
</dbReference>
<dbReference type="PRINTS" id="PR00450">
    <property type="entry name" value="RECOVERIN"/>
</dbReference>
<organism evidence="11 12">
    <name type="scientific">Piliocolobus tephrosceles</name>
    <name type="common">Ugandan red Colobus</name>
    <dbReference type="NCBI Taxonomy" id="591936"/>
    <lineage>
        <taxon>Eukaryota</taxon>
        <taxon>Metazoa</taxon>
        <taxon>Chordata</taxon>
        <taxon>Craniata</taxon>
        <taxon>Vertebrata</taxon>
        <taxon>Euteleostomi</taxon>
        <taxon>Mammalia</taxon>
        <taxon>Eutheria</taxon>
        <taxon>Euarchontoglires</taxon>
        <taxon>Primates</taxon>
        <taxon>Haplorrhini</taxon>
        <taxon>Catarrhini</taxon>
        <taxon>Cercopithecidae</taxon>
        <taxon>Colobinae</taxon>
        <taxon>Piliocolobus</taxon>
    </lineage>
</organism>
<dbReference type="GO" id="GO:0005509">
    <property type="term" value="F:calcium ion binding"/>
    <property type="evidence" value="ECO:0007669"/>
    <property type="project" value="InterPro"/>
</dbReference>
<gene>
    <name evidence="11" type="primary">HPCAL4</name>
</gene>
<comment type="similarity">
    <text evidence="2">Belongs to the recoverin family.</text>
</comment>
<evidence type="ECO:0000256" key="4">
    <source>
        <dbReference type="ARBA" id="ARBA00022707"/>
    </source>
</evidence>
<evidence type="ECO:0000256" key="3">
    <source>
        <dbReference type="ARBA" id="ARBA00022331"/>
    </source>
</evidence>
<dbReference type="AlphaFoldDB" id="A0A8C9I487"/>
<feature type="domain" description="EF-hand" evidence="10">
    <location>
        <begin position="149"/>
        <end position="184"/>
    </location>
</feature>
<evidence type="ECO:0000256" key="6">
    <source>
        <dbReference type="ARBA" id="ARBA00022737"/>
    </source>
</evidence>
<dbReference type="InterPro" id="IPR028846">
    <property type="entry name" value="Recoverin"/>
</dbReference>
<feature type="domain" description="EF-hand" evidence="10">
    <location>
        <begin position="235"/>
        <end position="270"/>
    </location>
</feature>
<dbReference type="InterPro" id="IPR002048">
    <property type="entry name" value="EF_hand_dom"/>
</dbReference>
<keyword evidence="12" id="KW-1185">Reference proteome</keyword>
<keyword evidence="8" id="KW-0449">Lipoprotein</keyword>
<feature type="region of interest" description="Disordered" evidence="9">
    <location>
        <begin position="64"/>
        <end position="116"/>
    </location>
</feature>
<comment type="function">
    <text evidence="1">May be involved in the calcium-dependent regulation of rhodopsin phosphorylation.</text>
</comment>
<feature type="compositionally biased region" description="Gly residues" evidence="9">
    <location>
        <begin position="101"/>
        <end position="115"/>
    </location>
</feature>
<evidence type="ECO:0000313" key="12">
    <source>
        <dbReference type="Proteomes" id="UP000694416"/>
    </source>
</evidence>
<proteinExistence type="inferred from homology"/>
<evidence type="ECO:0000256" key="8">
    <source>
        <dbReference type="ARBA" id="ARBA00023288"/>
    </source>
</evidence>
<dbReference type="Pfam" id="PF13499">
    <property type="entry name" value="EF-hand_7"/>
    <property type="match status" value="1"/>
</dbReference>
<dbReference type="Ensembl" id="ENSPTET00000040757.1">
    <property type="protein sequence ID" value="ENSPTEP00000029307.1"/>
    <property type="gene ID" value="ENSPTEG00000028737.1"/>
</dbReference>
<feature type="compositionally biased region" description="Basic residues" evidence="9">
    <location>
        <begin position="81"/>
        <end position="91"/>
    </location>
</feature>
<dbReference type="Pfam" id="PF00036">
    <property type="entry name" value="EF-hand_1"/>
    <property type="match status" value="1"/>
</dbReference>
<dbReference type="PANTHER" id="PTHR23055:SF84">
    <property type="entry name" value="HIPPOCALCIN-LIKE PROTEIN 4"/>
    <property type="match status" value="1"/>
</dbReference>
<accession>A0A8C9I487</accession>